<accession>A0ABD0JG75</accession>
<dbReference type="InterPro" id="IPR050951">
    <property type="entry name" value="Retrovirus_Pol_polyprotein"/>
</dbReference>
<dbReference type="Gene3D" id="1.10.340.70">
    <property type="match status" value="1"/>
</dbReference>
<dbReference type="Pfam" id="PF17921">
    <property type="entry name" value="Integrase_H2C2"/>
    <property type="match status" value="1"/>
</dbReference>
<evidence type="ECO:0000259" key="4">
    <source>
        <dbReference type="PROSITE" id="PS50158"/>
    </source>
</evidence>
<evidence type="ECO:0000256" key="1">
    <source>
        <dbReference type="ARBA" id="ARBA00023268"/>
    </source>
</evidence>
<dbReference type="InterPro" id="IPR001878">
    <property type="entry name" value="Znf_CCHC"/>
</dbReference>
<dbReference type="Gene3D" id="3.30.70.270">
    <property type="match status" value="1"/>
</dbReference>
<dbReference type="SUPFAM" id="SSF56672">
    <property type="entry name" value="DNA/RNA polymerases"/>
    <property type="match status" value="1"/>
</dbReference>
<dbReference type="PANTHER" id="PTHR37984:SF5">
    <property type="entry name" value="PROTEIN NYNRIN-LIKE"/>
    <property type="match status" value="1"/>
</dbReference>
<dbReference type="PANTHER" id="PTHR37984">
    <property type="entry name" value="PROTEIN CBG26694"/>
    <property type="match status" value="1"/>
</dbReference>
<dbReference type="Gene3D" id="3.10.10.10">
    <property type="entry name" value="HIV Type 1 Reverse Transcriptase, subunit A, domain 1"/>
    <property type="match status" value="1"/>
</dbReference>
<gene>
    <name evidence="6" type="ORF">BaRGS_00034937</name>
</gene>
<keyword evidence="2" id="KW-0479">Metal-binding</keyword>
<sequence>HVSGQLHGFGDDLHLQASANGVPCYHGHMSDFFHHPQYCQHEEVCEIRYGGAHANQQGIRCLPSDAPLCGRDLEECSRDLEYTHTECAHGGYNCQQVWCCVDEYCVQAALSVLLTNFTCPHHCTPTNFENCDGLRCLAGEFSRAGSGVHVLVTEKRSQYQGCVASVTSGGSCSGVGTMEERRMEALRRVCTAPVPTLSAIAMMLDLDVKPDATLQQLVMAISKGVKDAEGRDHEETTLKVVESLTHPIQITQSAPLAHSVSLRRELKLDGVITGGKDSLSFISFTRQLDAAHRRGYPEHEIMDAVITAVSPELPLRRVLEASRLDLEGMKRLIYQFFREPSPAELFTQLTQGTQQSGESAAEFVMRMMDLRQRIKHSSHSAQYPASLVDQTFRQNVLTGLTDMEMRVGLQDVLGQASCSDEDIFTKVHALGVCTRERDTKVSALAASSREQAPTTVHCNQVQREEGATVQTEVAKLTGVLEQLVARIQVLEREQGQAVGPQSSRSRYRCRQCIQANNSRCRHCWRCGSSAHFERDCTADKGSKTQRGRESDTAWDPPVDLEATPLSEGEKRQVRQLLREECEAFSRDDDDIGCIEELEMDIKLTDNTPVQRPYVSIPPPMYDEVKAYLEDLKRRGWIQPSKSSYSSPMVCVRKRDQSLRLCIDYRLVNQKSAKDSHPIPRIQDTLNSLGGKKWFSTLDQGKAYHQGFVKKEVRHLTAFVTPWGLWEWVRIPFGLSGAPPAYQRFMEETLKDVRDRCCIPYMDDALVYSVTFQEHLQHLRERAKKLFELLEVGEQTKARKKNGQLASGTPVSWTDEHSQVVSSLVDCLTSDPIMAYPDFSKEFVLHVDASQEGLGAVLCQKQDSGQLAVIAYGSRTLTPSEKNYHIHSGKLEFLALKWSVTERFRDYLYYAPRFTVYSDNNPLTYVLTTARLDSTRHRWVAELADFNFDIRYKPGLQNGDADGLSRMPLDMSQYTEQMDPSVLTTVKMVSADLQSGRPVCAHIVSPDSAIAEGQPLRSIPVGRLRQAQEEDPNIGPVLRAKQSGSKPTQLPPDQVGRRVMNREWDKLALNSEGLLVRRVYDREQRKVEQLVLPAGYRKQVLRHLHNDMGHMGVERTVTLVRERFFWPYMAKEIEQYVTKECSCVKDKPPRPELTQRKDIAKYVQEYRDSMQEAYSKAAQAAEKEASSRQARHSNKIQATVLRPGDRVLVRNLSERGGPGKLRSYWEDAVHLVVRRMGEDSPVYEVRPEEGGRKSRVLHRNMLRQIDPHPVEKKKRPELEVKDSGVKAQEHNEEANEFIPAERPDTGGDATPGATPDTKTGAAQDAVELQDAKGDEPADAAVPDHSPSTDKAAPHSPRSRPVRARRPPERLKYDIAGEPSSARVSAVTKDQEMKSQTSVRPDQQVSTTLGSQIPWNRAQLLLWGLYSGC</sequence>
<dbReference type="CDD" id="cd01647">
    <property type="entry name" value="RT_LTR"/>
    <property type="match status" value="1"/>
</dbReference>
<protein>
    <recommendedName>
        <fullName evidence="8">Reverse transcriptase</fullName>
    </recommendedName>
</protein>
<keyword evidence="7" id="KW-1185">Reference proteome</keyword>
<feature type="region of interest" description="Disordered" evidence="3">
    <location>
        <begin position="537"/>
        <end position="562"/>
    </location>
</feature>
<dbReference type="FunFam" id="1.10.340.70:FF:000001">
    <property type="entry name" value="Retrovirus-related Pol polyprotein from transposon gypsy-like Protein"/>
    <property type="match status" value="1"/>
</dbReference>
<dbReference type="CDD" id="cd09274">
    <property type="entry name" value="RNase_HI_RT_Ty3"/>
    <property type="match status" value="1"/>
</dbReference>
<dbReference type="EMBL" id="JACVVK020000456">
    <property type="protein sequence ID" value="KAK7473830.1"/>
    <property type="molecule type" value="Genomic_DNA"/>
</dbReference>
<dbReference type="Proteomes" id="UP001519460">
    <property type="component" value="Unassembled WGS sequence"/>
</dbReference>
<dbReference type="PROSITE" id="PS50878">
    <property type="entry name" value="RT_POL"/>
    <property type="match status" value="1"/>
</dbReference>
<feature type="domain" description="CCHC-type" evidence="4">
    <location>
        <begin position="523"/>
        <end position="536"/>
    </location>
</feature>
<dbReference type="InterPro" id="IPR043128">
    <property type="entry name" value="Rev_trsase/Diguanyl_cyclase"/>
</dbReference>
<feature type="region of interest" description="Disordered" evidence="3">
    <location>
        <begin position="1260"/>
        <end position="1405"/>
    </location>
</feature>
<dbReference type="Gene3D" id="3.10.20.370">
    <property type="match status" value="1"/>
</dbReference>
<keyword evidence="2" id="KW-0863">Zinc-finger</keyword>
<dbReference type="GO" id="GO:0008270">
    <property type="term" value="F:zinc ion binding"/>
    <property type="evidence" value="ECO:0007669"/>
    <property type="project" value="UniProtKB-KW"/>
</dbReference>
<evidence type="ECO:0000313" key="7">
    <source>
        <dbReference type="Proteomes" id="UP001519460"/>
    </source>
</evidence>
<dbReference type="PROSITE" id="PS50158">
    <property type="entry name" value="ZF_CCHC"/>
    <property type="match status" value="1"/>
</dbReference>
<feature type="compositionally biased region" description="Basic and acidic residues" evidence="3">
    <location>
        <begin position="1364"/>
        <end position="1373"/>
    </location>
</feature>
<evidence type="ECO:0000259" key="5">
    <source>
        <dbReference type="PROSITE" id="PS50878"/>
    </source>
</evidence>
<dbReference type="InterPro" id="IPR043502">
    <property type="entry name" value="DNA/RNA_pol_sf"/>
</dbReference>
<evidence type="ECO:0000313" key="6">
    <source>
        <dbReference type="EMBL" id="KAK7473830.1"/>
    </source>
</evidence>
<keyword evidence="1" id="KW-0511">Multifunctional enzyme</keyword>
<feature type="compositionally biased region" description="Basic and acidic residues" evidence="3">
    <location>
        <begin position="1264"/>
        <end position="1304"/>
    </location>
</feature>
<dbReference type="Pfam" id="PF17919">
    <property type="entry name" value="RT_RNaseH_2"/>
    <property type="match status" value="1"/>
</dbReference>
<name>A0ABD0JG75_9CAEN</name>
<dbReference type="InterPro" id="IPR041577">
    <property type="entry name" value="RT_RNaseH_2"/>
</dbReference>
<comment type="caution">
    <text evidence="6">The sequence shown here is derived from an EMBL/GenBank/DDBJ whole genome shotgun (WGS) entry which is preliminary data.</text>
</comment>
<dbReference type="FunFam" id="3.10.20.370:FF:000001">
    <property type="entry name" value="Retrovirus-related Pol polyprotein from transposon 17.6-like protein"/>
    <property type="match status" value="1"/>
</dbReference>
<reference evidence="6 7" key="1">
    <citation type="journal article" date="2023" name="Sci. Data">
        <title>Genome assembly of the Korean intertidal mud-creeper Batillaria attramentaria.</title>
        <authorList>
            <person name="Patra A.K."/>
            <person name="Ho P.T."/>
            <person name="Jun S."/>
            <person name="Lee S.J."/>
            <person name="Kim Y."/>
            <person name="Won Y.J."/>
        </authorList>
    </citation>
    <scope>NUCLEOTIDE SEQUENCE [LARGE SCALE GENOMIC DNA]</scope>
    <source>
        <strain evidence="6">Wonlab-2016</strain>
    </source>
</reference>
<dbReference type="Pfam" id="PF00078">
    <property type="entry name" value="RVT_1"/>
    <property type="match status" value="1"/>
</dbReference>
<feature type="compositionally biased region" description="Basic and acidic residues" evidence="3">
    <location>
        <begin position="537"/>
        <end position="551"/>
    </location>
</feature>
<proteinExistence type="predicted"/>
<dbReference type="InterPro" id="IPR041588">
    <property type="entry name" value="Integrase_H2C2"/>
</dbReference>
<feature type="domain" description="Reverse transcriptase" evidence="5">
    <location>
        <begin position="632"/>
        <end position="817"/>
    </location>
</feature>
<dbReference type="InterPro" id="IPR000477">
    <property type="entry name" value="RT_dom"/>
</dbReference>
<organism evidence="6 7">
    <name type="scientific">Batillaria attramentaria</name>
    <dbReference type="NCBI Taxonomy" id="370345"/>
    <lineage>
        <taxon>Eukaryota</taxon>
        <taxon>Metazoa</taxon>
        <taxon>Spiralia</taxon>
        <taxon>Lophotrochozoa</taxon>
        <taxon>Mollusca</taxon>
        <taxon>Gastropoda</taxon>
        <taxon>Caenogastropoda</taxon>
        <taxon>Sorbeoconcha</taxon>
        <taxon>Cerithioidea</taxon>
        <taxon>Batillariidae</taxon>
        <taxon>Batillaria</taxon>
    </lineage>
</organism>
<feature type="non-terminal residue" evidence="6">
    <location>
        <position position="1"/>
    </location>
</feature>
<feature type="compositionally biased region" description="Polar residues" evidence="3">
    <location>
        <begin position="1392"/>
        <end position="1405"/>
    </location>
</feature>
<dbReference type="GO" id="GO:0003824">
    <property type="term" value="F:catalytic activity"/>
    <property type="evidence" value="ECO:0007669"/>
    <property type="project" value="UniProtKB-KW"/>
</dbReference>
<evidence type="ECO:0000256" key="2">
    <source>
        <dbReference type="PROSITE-ProRule" id="PRU00047"/>
    </source>
</evidence>
<evidence type="ECO:0000256" key="3">
    <source>
        <dbReference type="SAM" id="MobiDB-lite"/>
    </source>
</evidence>
<evidence type="ECO:0008006" key="8">
    <source>
        <dbReference type="Google" id="ProtNLM"/>
    </source>
</evidence>
<keyword evidence="2" id="KW-0862">Zinc</keyword>